<keyword evidence="2" id="KW-1185">Reference proteome</keyword>
<organism evidence="1 2">
    <name type="scientific">Telmatocola sphagniphila</name>
    <dbReference type="NCBI Taxonomy" id="1123043"/>
    <lineage>
        <taxon>Bacteria</taxon>
        <taxon>Pseudomonadati</taxon>
        <taxon>Planctomycetota</taxon>
        <taxon>Planctomycetia</taxon>
        <taxon>Gemmatales</taxon>
        <taxon>Gemmataceae</taxon>
    </lineage>
</organism>
<accession>A0A8E6B3K2</accession>
<gene>
    <name evidence="1" type="ORF">KIH39_21010</name>
</gene>
<dbReference type="KEGG" id="tsph:KIH39_21010"/>
<dbReference type="RefSeq" id="WP_213495184.1">
    <property type="nucleotide sequence ID" value="NZ_CP074694.1"/>
</dbReference>
<proteinExistence type="predicted"/>
<sequence>MSLIERFMGIPQPNGLMTDLVANPAIEKPLSLQVLFPSVFDFDGIAIGQALRSLDPVLEKARAETTLIDDSKQPDNVGNLIGLAGWGPHIIKIVYFEMPIPSNIFEACVQPAHFMQQLKNDAAEHKSHALLYYAGEDSDPLEQYAALATVAAALARLDAILILNEEARAAFPAEALLAAEDNVSLVESLRSLPIPLLYGGFVKVEVEERPGVWMRTFGNHLMGLPNLATHADSHALGNECFDLFTNVLMYAREENVEFSPNETVELGPGLRFRIRERADSEWWLRSEGQMLVLDRV</sequence>
<name>A0A8E6B3K2_9BACT</name>
<dbReference type="EMBL" id="CP074694">
    <property type="protein sequence ID" value="QVL31303.1"/>
    <property type="molecule type" value="Genomic_DNA"/>
</dbReference>
<dbReference type="AlphaFoldDB" id="A0A8E6B3K2"/>
<protein>
    <submittedName>
        <fullName evidence="1">DUF4261 domain-containing protein</fullName>
    </submittedName>
</protein>
<evidence type="ECO:0000313" key="1">
    <source>
        <dbReference type="EMBL" id="QVL31303.1"/>
    </source>
</evidence>
<evidence type="ECO:0000313" key="2">
    <source>
        <dbReference type="Proteomes" id="UP000676194"/>
    </source>
</evidence>
<dbReference type="Proteomes" id="UP000676194">
    <property type="component" value="Chromosome"/>
</dbReference>
<reference evidence="1" key="1">
    <citation type="submission" date="2021-05" db="EMBL/GenBank/DDBJ databases">
        <title>Complete genome sequence of the cellulolytic planctomycete Telmatocola sphagniphila SP2T and characterization of the first cellulase from planctomycetes.</title>
        <authorList>
            <person name="Rakitin A.L."/>
            <person name="Beletsky A.V."/>
            <person name="Naumoff D.G."/>
            <person name="Kulichevskaya I.S."/>
            <person name="Mardanov A.V."/>
            <person name="Ravin N.V."/>
            <person name="Dedysh S.N."/>
        </authorList>
    </citation>
    <scope>NUCLEOTIDE SEQUENCE</scope>
    <source>
        <strain evidence="1">SP2T</strain>
    </source>
</reference>